<accession>A0A644ZWC2</accession>
<dbReference type="InterPro" id="IPR027417">
    <property type="entry name" value="P-loop_NTPase"/>
</dbReference>
<dbReference type="EMBL" id="VSSQ01010584">
    <property type="protein sequence ID" value="MPM44708.1"/>
    <property type="molecule type" value="Genomic_DNA"/>
</dbReference>
<dbReference type="Gene3D" id="6.10.140.430">
    <property type="match status" value="1"/>
</dbReference>
<organism evidence="1">
    <name type="scientific">bioreactor metagenome</name>
    <dbReference type="NCBI Taxonomy" id="1076179"/>
    <lineage>
        <taxon>unclassified sequences</taxon>
        <taxon>metagenomes</taxon>
        <taxon>ecological metagenomes</taxon>
    </lineage>
</organism>
<sequence>MRGAADDSYGIEVAKLAGVPEPVIRCAKRVLADLESEKKQAAPLAASVESEPQLSFSAGPTGALCTELAAIDVSTLTPLEALNRLYELQQRASKL</sequence>
<comment type="caution">
    <text evidence="1">The sequence shown here is derived from an EMBL/GenBank/DDBJ whole genome shotgun (WGS) entry which is preliminary data.</text>
</comment>
<evidence type="ECO:0000313" key="1">
    <source>
        <dbReference type="EMBL" id="MPM44708.1"/>
    </source>
</evidence>
<dbReference type="Gene3D" id="3.40.50.300">
    <property type="entry name" value="P-loop containing nucleotide triphosphate hydrolases"/>
    <property type="match status" value="1"/>
</dbReference>
<proteinExistence type="predicted"/>
<name>A0A644ZWC2_9ZZZZ</name>
<protein>
    <submittedName>
        <fullName evidence="1">DNA mismatch repair protein MutS</fullName>
    </submittedName>
</protein>
<reference evidence="1" key="1">
    <citation type="submission" date="2019-08" db="EMBL/GenBank/DDBJ databases">
        <authorList>
            <person name="Kucharzyk K."/>
            <person name="Murdoch R.W."/>
            <person name="Higgins S."/>
            <person name="Loffler F."/>
        </authorList>
    </citation>
    <scope>NUCLEOTIDE SEQUENCE</scope>
</reference>
<gene>
    <name evidence="1" type="primary">mutS_36</name>
    <name evidence="1" type="ORF">SDC9_91389</name>
</gene>
<dbReference type="AlphaFoldDB" id="A0A644ZWC2"/>